<dbReference type="RefSeq" id="WP_093477666.1">
    <property type="nucleotide sequence ID" value="NZ_FOUI01000014.1"/>
</dbReference>
<dbReference type="Pfam" id="PF03350">
    <property type="entry name" value="UPF0114"/>
    <property type="match status" value="1"/>
</dbReference>
<accession>A0A1I4TGW3</accession>
<dbReference type="OrthoDB" id="6118490at2"/>
<organism evidence="2 3">
    <name type="scientific">Halopseudomonas yangmingensis</name>
    <dbReference type="NCBI Taxonomy" id="1720063"/>
    <lineage>
        <taxon>Bacteria</taxon>
        <taxon>Pseudomonadati</taxon>
        <taxon>Pseudomonadota</taxon>
        <taxon>Gammaproteobacteria</taxon>
        <taxon>Pseudomonadales</taxon>
        <taxon>Pseudomonadaceae</taxon>
        <taxon>Halopseudomonas</taxon>
    </lineage>
</organism>
<keyword evidence="1" id="KW-1133">Transmembrane helix</keyword>
<keyword evidence="1" id="KW-0472">Membrane</keyword>
<keyword evidence="3" id="KW-1185">Reference proteome</keyword>
<proteinExistence type="predicted"/>
<dbReference type="STRING" id="1720063.SAMN05216217_11440"/>
<reference evidence="3" key="1">
    <citation type="submission" date="2016-10" db="EMBL/GenBank/DDBJ databases">
        <authorList>
            <person name="Varghese N."/>
            <person name="Submissions S."/>
        </authorList>
    </citation>
    <scope>NUCLEOTIDE SEQUENCE [LARGE SCALE GENOMIC DNA]</scope>
    <source>
        <strain evidence="3">DSM 24213</strain>
    </source>
</reference>
<feature type="transmembrane region" description="Helical" evidence="1">
    <location>
        <begin position="106"/>
        <end position="124"/>
    </location>
</feature>
<gene>
    <name evidence="2" type="ORF">SAMN05216217_11440</name>
</gene>
<dbReference type="AlphaFoldDB" id="A0A1I4TGW3"/>
<dbReference type="InterPro" id="IPR005134">
    <property type="entry name" value="UPF0114"/>
</dbReference>
<evidence type="ECO:0000313" key="3">
    <source>
        <dbReference type="Proteomes" id="UP000243629"/>
    </source>
</evidence>
<sequence>MIEKLFQSSRYLVLVAVLTSAVSSLILYLLSINVVGHMLLDLVEQIPSGPDGGKLVAVRLLKVLDLLFIAITFQIIAVSLFRIFITPMRVEDSAFLRALNVKSFHDLKITLLQVSMVILMILFLEQAVEAGGSLETLYFGIAVGLVTFSAVYACKALK</sequence>
<name>A0A1I4TGW3_9GAMM</name>
<feature type="transmembrane region" description="Helical" evidence="1">
    <location>
        <begin position="60"/>
        <end position="85"/>
    </location>
</feature>
<keyword evidence="1" id="KW-0812">Transmembrane</keyword>
<feature type="transmembrane region" description="Helical" evidence="1">
    <location>
        <begin position="136"/>
        <end position="154"/>
    </location>
</feature>
<evidence type="ECO:0000313" key="2">
    <source>
        <dbReference type="EMBL" id="SFM75797.1"/>
    </source>
</evidence>
<evidence type="ECO:0000256" key="1">
    <source>
        <dbReference type="SAM" id="Phobius"/>
    </source>
</evidence>
<dbReference type="EMBL" id="FOUI01000014">
    <property type="protein sequence ID" value="SFM75797.1"/>
    <property type="molecule type" value="Genomic_DNA"/>
</dbReference>
<feature type="transmembrane region" description="Helical" evidence="1">
    <location>
        <begin position="12"/>
        <end position="40"/>
    </location>
</feature>
<protein>
    <submittedName>
        <fullName evidence="2">Uncharacterized membrane protein YqhA</fullName>
    </submittedName>
</protein>
<dbReference type="Proteomes" id="UP000243629">
    <property type="component" value="Unassembled WGS sequence"/>
</dbReference>